<gene>
    <name evidence="1" type="ORF">Glove_374g61</name>
</gene>
<evidence type="ECO:0000313" key="2">
    <source>
        <dbReference type="Proteomes" id="UP000266861"/>
    </source>
</evidence>
<reference evidence="1 2" key="1">
    <citation type="submission" date="2018-08" db="EMBL/GenBank/DDBJ databases">
        <title>Genome and evolution of the arbuscular mycorrhizal fungus Diversispora epigaea (formerly Glomus versiforme) and its bacterial endosymbionts.</title>
        <authorList>
            <person name="Sun X."/>
            <person name="Fei Z."/>
            <person name="Harrison M."/>
        </authorList>
    </citation>
    <scope>NUCLEOTIDE SEQUENCE [LARGE SCALE GENOMIC DNA]</scope>
    <source>
        <strain evidence="1 2">IT104</strain>
    </source>
</reference>
<dbReference type="Proteomes" id="UP000266861">
    <property type="component" value="Unassembled WGS sequence"/>
</dbReference>
<accession>A0A397HD93</accession>
<comment type="caution">
    <text evidence="1">The sequence shown here is derived from an EMBL/GenBank/DDBJ whole genome shotgun (WGS) entry which is preliminary data.</text>
</comment>
<protein>
    <submittedName>
        <fullName evidence="1">Uncharacterized protein</fullName>
    </submittedName>
</protein>
<organism evidence="1 2">
    <name type="scientific">Diversispora epigaea</name>
    <dbReference type="NCBI Taxonomy" id="1348612"/>
    <lineage>
        <taxon>Eukaryota</taxon>
        <taxon>Fungi</taxon>
        <taxon>Fungi incertae sedis</taxon>
        <taxon>Mucoromycota</taxon>
        <taxon>Glomeromycotina</taxon>
        <taxon>Glomeromycetes</taxon>
        <taxon>Diversisporales</taxon>
        <taxon>Diversisporaceae</taxon>
        <taxon>Diversispora</taxon>
    </lineage>
</organism>
<proteinExistence type="predicted"/>
<evidence type="ECO:0000313" key="1">
    <source>
        <dbReference type="EMBL" id="RHZ58330.1"/>
    </source>
</evidence>
<dbReference type="AlphaFoldDB" id="A0A397HD93"/>
<dbReference type="EMBL" id="PQFF01000337">
    <property type="protein sequence ID" value="RHZ58330.1"/>
    <property type="molecule type" value="Genomic_DNA"/>
</dbReference>
<sequence>MISQDNISNCEISLVAISTQSEHDTPTVPACTEELEIRCSVLSDLLTEILASENLEQCEDTYTLESFDPEEKSNGGLNYRGPKAFSQSKILENEKAGQTFRYSGGIRSLLSKCFFSGPGNDGVDIVEQKILV</sequence>
<keyword evidence="2" id="KW-1185">Reference proteome</keyword>
<name>A0A397HD93_9GLOM</name>